<comment type="caution">
    <text evidence="2">The sequence shown here is derived from an EMBL/GenBank/DDBJ whole genome shotgun (WGS) entry which is preliminary data.</text>
</comment>
<keyword evidence="3" id="KW-1185">Reference proteome</keyword>
<gene>
    <name evidence="2" type="ORF">ACFPZ3_49890</name>
</gene>
<keyword evidence="1" id="KW-1133">Transmembrane helix</keyword>
<feature type="transmembrane region" description="Helical" evidence="1">
    <location>
        <begin position="42"/>
        <end position="63"/>
    </location>
</feature>
<accession>A0ABW1D3G0</accession>
<evidence type="ECO:0000256" key="1">
    <source>
        <dbReference type="SAM" id="Phobius"/>
    </source>
</evidence>
<evidence type="ECO:0000313" key="3">
    <source>
        <dbReference type="Proteomes" id="UP001596058"/>
    </source>
</evidence>
<reference evidence="3" key="1">
    <citation type="journal article" date="2019" name="Int. J. Syst. Evol. Microbiol.">
        <title>The Global Catalogue of Microorganisms (GCM) 10K type strain sequencing project: providing services to taxonomists for standard genome sequencing and annotation.</title>
        <authorList>
            <consortium name="The Broad Institute Genomics Platform"/>
            <consortium name="The Broad Institute Genome Sequencing Center for Infectious Disease"/>
            <person name="Wu L."/>
            <person name="Ma J."/>
        </authorList>
    </citation>
    <scope>NUCLEOTIDE SEQUENCE [LARGE SCALE GENOMIC DNA]</scope>
    <source>
        <strain evidence="3">CCUG 53903</strain>
    </source>
</reference>
<name>A0ABW1D3G0_9ACTN</name>
<evidence type="ECO:0000313" key="2">
    <source>
        <dbReference type="EMBL" id="MFC5832012.1"/>
    </source>
</evidence>
<dbReference type="RefSeq" id="WP_379521470.1">
    <property type="nucleotide sequence ID" value="NZ_JBHSPA010000073.1"/>
</dbReference>
<dbReference type="EMBL" id="JBHSPA010000073">
    <property type="protein sequence ID" value="MFC5832012.1"/>
    <property type="molecule type" value="Genomic_DNA"/>
</dbReference>
<proteinExistence type="predicted"/>
<sequence length="83" mass="8722">MGAVKELVGGADLGKREADIEVAGAAAAAEIGGSWRPVETTLVLLAWAAAGLLLAPPILRGIARRESGSLMEERRRRALQRFG</sequence>
<keyword evidence="1" id="KW-0812">Transmembrane</keyword>
<organism evidence="2 3">
    <name type="scientific">Nonomuraea insulae</name>
    <dbReference type="NCBI Taxonomy" id="1616787"/>
    <lineage>
        <taxon>Bacteria</taxon>
        <taxon>Bacillati</taxon>
        <taxon>Actinomycetota</taxon>
        <taxon>Actinomycetes</taxon>
        <taxon>Streptosporangiales</taxon>
        <taxon>Streptosporangiaceae</taxon>
        <taxon>Nonomuraea</taxon>
    </lineage>
</organism>
<dbReference type="Proteomes" id="UP001596058">
    <property type="component" value="Unassembled WGS sequence"/>
</dbReference>
<keyword evidence="1" id="KW-0472">Membrane</keyword>
<protein>
    <submittedName>
        <fullName evidence="2">Uncharacterized protein</fullName>
    </submittedName>
</protein>